<dbReference type="Pfam" id="PF12146">
    <property type="entry name" value="Hydrolase_4"/>
    <property type="match status" value="1"/>
</dbReference>
<feature type="transmembrane region" description="Helical" evidence="1">
    <location>
        <begin position="96"/>
        <end position="116"/>
    </location>
</feature>
<keyword evidence="4" id="KW-1185">Reference proteome</keyword>
<organism evidence="3 4">
    <name type="scientific">Galdieria partita</name>
    <dbReference type="NCBI Taxonomy" id="83374"/>
    <lineage>
        <taxon>Eukaryota</taxon>
        <taxon>Rhodophyta</taxon>
        <taxon>Bangiophyceae</taxon>
        <taxon>Galdieriales</taxon>
        <taxon>Galdieriaceae</taxon>
        <taxon>Galdieria</taxon>
    </lineage>
</organism>
<name>A0A9C7UV85_9RHOD</name>
<proteinExistence type="predicted"/>
<dbReference type="PANTHER" id="PTHR12277">
    <property type="entry name" value="ALPHA/BETA HYDROLASE DOMAIN-CONTAINING PROTEIN"/>
    <property type="match status" value="1"/>
</dbReference>
<evidence type="ECO:0000313" key="4">
    <source>
        <dbReference type="Proteomes" id="UP001061958"/>
    </source>
</evidence>
<protein>
    <recommendedName>
        <fullName evidence="2">Serine aminopeptidase S33 domain-containing protein</fullName>
    </recommendedName>
</protein>
<dbReference type="GO" id="GO:0008474">
    <property type="term" value="F:palmitoyl-(protein) hydrolase activity"/>
    <property type="evidence" value="ECO:0007669"/>
    <property type="project" value="TreeGrafter"/>
</dbReference>
<dbReference type="InterPro" id="IPR029058">
    <property type="entry name" value="AB_hydrolase_fold"/>
</dbReference>
<dbReference type="PANTHER" id="PTHR12277:SF81">
    <property type="entry name" value="PROTEIN ABHD13"/>
    <property type="match status" value="1"/>
</dbReference>
<feature type="domain" description="Serine aminopeptidase S33" evidence="2">
    <location>
        <begin position="222"/>
        <end position="354"/>
    </location>
</feature>
<keyword evidence="1" id="KW-0812">Transmembrane</keyword>
<gene>
    <name evidence="3" type="ORF">GpartN1_g7743.t1</name>
</gene>
<feature type="transmembrane region" description="Helical" evidence="1">
    <location>
        <begin position="6"/>
        <end position="22"/>
    </location>
</feature>
<evidence type="ECO:0000259" key="2">
    <source>
        <dbReference type="Pfam" id="PF12146"/>
    </source>
</evidence>
<accession>A0A9C7UV85</accession>
<dbReference type="InterPro" id="IPR022742">
    <property type="entry name" value="Hydrolase_4"/>
</dbReference>
<dbReference type="OrthoDB" id="10249433at2759"/>
<dbReference type="EMBL" id="BQMJ01000078">
    <property type="protein sequence ID" value="GJQ15952.1"/>
    <property type="molecule type" value="Genomic_DNA"/>
</dbReference>
<reference evidence="3" key="1">
    <citation type="journal article" date="2022" name="Proc. Natl. Acad. Sci. U.S.A.">
        <title>Life cycle and functional genomics of the unicellular red alga Galdieria for elucidating algal and plant evolution and industrial use.</title>
        <authorList>
            <person name="Hirooka S."/>
            <person name="Itabashi T."/>
            <person name="Ichinose T.M."/>
            <person name="Onuma R."/>
            <person name="Fujiwara T."/>
            <person name="Yamashita S."/>
            <person name="Jong L.W."/>
            <person name="Tomita R."/>
            <person name="Iwane A.H."/>
            <person name="Miyagishima S.Y."/>
        </authorList>
    </citation>
    <scope>NUCLEOTIDE SEQUENCE</scope>
    <source>
        <strain evidence="3">NBRC 102759</strain>
    </source>
</reference>
<dbReference type="GO" id="GO:0016020">
    <property type="term" value="C:membrane"/>
    <property type="evidence" value="ECO:0007669"/>
    <property type="project" value="TreeGrafter"/>
</dbReference>
<sequence>MWTLSYPLLFIPSCSVVWKYSIRNNRLYRKPLFGSRYEVTKQSHSILTKAISTCPPKRTWGFQWLWKREENPKTTEHQRYCLRWTWPIVKVIIRKCILSAVICTLFMCLLCPFGSLRNNVSLPYSRMVSLATYSSSVPVSNPLWIRVRLVATWMVGVLGFLFLFLYMIQDYLIYKPCKELRGNPEDFGLSFYDNVSLKTKDGQTIHGWLMKQHDDYENAPTMIYFHGADKNHSFRLVKAFGYYVTMRCNILLMSYRGFGPNEGQPTETGLCLDAEAMMEYLLHNRKDLCRSFFLYGESLGGAVAIYLAEKFQNDLNGLIIENTFTSLIDMMEMAHPIMATPLKWFSQNKWPSLQRIRKIRIPILFLSGLRDGFVPPKMMKKLYEEANSTSFKKFVSFVHGTHNRTWIMEGYYEAWKEFIDLIFLPKTNVNCQQK</sequence>
<evidence type="ECO:0000256" key="1">
    <source>
        <dbReference type="SAM" id="Phobius"/>
    </source>
</evidence>
<feature type="transmembrane region" description="Helical" evidence="1">
    <location>
        <begin position="143"/>
        <end position="168"/>
    </location>
</feature>
<dbReference type="Gene3D" id="3.40.50.1820">
    <property type="entry name" value="alpha/beta hydrolase"/>
    <property type="match status" value="1"/>
</dbReference>
<dbReference type="Proteomes" id="UP001061958">
    <property type="component" value="Unassembled WGS sequence"/>
</dbReference>
<keyword evidence="1" id="KW-1133">Transmembrane helix</keyword>
<reference evidence="3" key="2">
    <citation type="submission" date="2022-01" db="EMBL/GenBank/DDBJ databases">
        <authorList>
            <person name="Hirooka S."/>
            <person name="Miyagishima S.Y."/>
        </authorList>
    </citation>
    <scope>NUCLEOTIDE SEQUENCE</scope>
    <source>
        <strain evidence="3">NBRC 102759</strain>
    </source>
</reference>
<keyword evidence="1" id="KW-0472">Membrane</keyword>
<comment type="caution">
    <text evidence="3">The sequence shown here is derived from an EMBL/GenBank/DDBJ whole genome shotgun (WGS) entry which is preliminary data.</text>
</comment>
<evidence type="ECO:0000313" key="3">
    <source>
        <dbReference type="EMBL" id="GJQ15952.1"/>
    </source>
</evidence>
<dbReference type="SUPFAM" id="SSF53474">
    <property type="entry name" value="alpha/beta-Hydrolases"/>
    <property type="match status" value="1"/>
</dbReference>
<dbReference type="AlphaFoldDB" id="A0A9C7UV85"/>